<sequence>MRTLSFTILCLSLAVCSMAEDLILGEPQDGDYLITNRTIFKPSIPWVPMKAVIGVSTSSEEEILTEIRITNEGSNEAKFTVIKGAPGTTKVLVLALGERGEGLDLRVVAYAINTTATTTPAPTTLPPTTSAPTTTDPPTTLAPTTTNPPTPPITTIPPTTPAPTTIVPTTAPPPIETTWSWDPSTTVPTTPPPIETTWWDPPMTTEIPCDDEDGNDDDGNDNEGGDGNDGGNENDGDNSGNNDTGEV</sequence>
<evidence type="ECO:0000256" key="1">
    <source>
        <dbReference type="SAM" id="MobiDB-lite"/>
    </source>
</evidence>
<feature type="compositionally biased region" description="Low complexity" evidence="1">
    <location>
        <begin position="176"/>
        <end position="188"/>
    </location>
</feature>
<dbReference type="EMBL" id="QOIP01000011">
    <property type="protein sequence ID" value="RLU16711.1"/>
    <property type="molecule type" value="Genomic_DNA"/>
</dbReference>
<evidence type="ECO:0000256" key="2">
    <source>
        <dbReference type="SAM" id="SignalP"/>
    </source>
</evidence>
<feature type="signal peptide" evidence="2">
    <location>
        <begin position="1"/>
        <end position="19"/>
    </location>
</feature>
<protein>
    <submittedName>
        <fullName evidence="3">Uncharacterized protein</fullName>
    </submittedName>
</protein>
<keyword evidence="2" id="KW-0732">Signal</keyword>
<evidence type="ECO:0000313" key="4">
    <source>
        <dbReference type="Proteomes" id="UP000279307"/>
    </source>
</evidence>
<accession>A0A3L8D8U0</accession>
<feature type="compositionally biased region" description="Low complexity" evidence="1">
    <location>
        <begin position="237"/>
        <end position="247"/>
    </location>
</feature>
<evidence type="ECO:0000313" key="3">
    <source>
        <dbReference type="EMBL" id="RLU16711.1"/>
    </source>
</evidence>
<feature type="compositionally biased region" description="Acidic residues" evidence="1">
    <location>
        <begin position="208"/>
        <end position="236"/>
    </location>
</feature>
<gene>
    <name evidence="3" type="ORF">DMN91_010779</name>
</gene>
<dbReference type="AlphaFoldDB" id="A0A3L8D8U0"/>
<dbReference type="InterPro" id="IPR031734">
    <property type="entry name" value="MBF2"/>
</dbReference>
<dbReference type="Pfam" id="PF15868">
    <property type="entry name" value="MBF2"/>
    <property type="match status" value="1"/>
</dbReference>
<feature type="compositionally biased region" description="Pro residues" evidence="1">
    <location>
        <begin position="146"/>
        <end position="161"/>
    </location>
</feature>
<dbReference type="Proteomes" id="UP000279307">
    <property type="component" value="Chromosome 11"/>
</dbReference>
<name>A0A3L8D8U0_OOCBI</name>
<feature type="compositionally biased region" description="Low complexity" evidence="1">
    <location>
        <begin position="118"/>
        <end position="145"/>
    </location>
</feature>
<dbReference type="OrthoDB" id="7617138at2759"/>
<proteinExistence type="predicted"/>
<feature type="region of interest" description="Disordered" evidence="1">
    <location>
        <begin position="118"/>
        <end position="247"/>
    </location>
</feature>
<comment type="caution">
    <text evidence="3">The sequence shown here is derived from an EMBL/GenBank/DDBJ whole genome shotgun (WGS) entry which is preliminary data.</text>
</comment>
<feature type="chain" id="PRO_5018280872" evidence="2">
    <location>
        <begin position="20"/>
        <end position="247"/>
    </location>
</feature>
<organism evidence="3 4">
    <name type="scientific">Ooceraea biroi</name>
    <name type="common">Clonal raider ant</name>
    <name type="synonym">Cerapachys biroi</name>
    <dbReference type="NCBI Taxonomy" id="2015173"/>
    <lineage>
        <taxon>Eukaryota</taxon>
        <taxon>Metazoa</taxon>
        <taxon>Ecdysozoa</taxon>
        <taxon>Arthropoda</taxon>
        <taxon>Hexapoda</taxon>
        <taxon>Insecta</taxon>
        <taxon>Pterygota</taxon>
        <taxon>Neoptera</taxon>
        <taxon>Endopterygota</taxon>
        <taxon>Hymenoptera</taxon>
        <taxon>Apocrita</taxon>
        <taxon>Aculeata</taxon>
        <taxon>Formicoidea</taxon>
        <taxon>Formicidae</taxon>
        <taxon>Dorylinae</taxon>
        <taxon>Ooceraea</taxon>
    </lineage>
</organism>
<reference evidence="3 4" key="1">
    <citation type="journal article" date="2018" name="Genome Res.">
        <title>The genomic architecture and molecular evolution of ant odorant receptors.</title>
        <authorList>
            <person name="McKenzie S.K."/>
            <person name="Kronauer D.J.C."/>
        </authorList>
    </citation>
    <scope>NUCLEOTIDE SEQUENCE [LARGE SCALE GENOMIC DNA]</scope>
    <source>
        <strain evidence="3">Clonal line C1</strain>
    </source>
</reference>